<dbReference type="EMBL" id="QGGT01000001">
    <property type="protein sequence ID" value="PWK37653.1"/>
    <property type="molecule type" value="Genomic_DNA"/>
</dbReference>
<evidence type="ECO:0000259" key="2">
    <source>
        <dbReference type="Pfam" id="PF26381"/>
    </source>
</evidence>
<dbReference type="Pfam" id="PF26381">
    <property type="entry name" value="BREX_PglY_5th"/>
    <property type="match status" value="1"/>
</dbReference>
<evidence type="ECO:0008006" key="6">
    <source>
        <dbReference type="Google" id="ProtNLM"/>
    </source>
</evidence>
<keyword evidence="5" id="KW-1185">Reference proteome</keyword>
<gene>
    <name evidence="4" type="ORF">C7419_1011536</name>
</gene>
<protein>
    <recommendedName>
        <fullName evidence="6">Phage resistance protein</fullName>
    </recommendedName>
</protein>
<feature type="region of interest" description="Disordered" evidence="1">
    <location>
        <begin position="1153"/>
        <end position="1175"/>
    </location>
</feature>
<reference evidence="4 5" key="1">
    <citation type="submission" date="2018-05" db="EMBL/GenBank/DDBJ databases">
        <title>Genomic Encyclopedia of Type Strains, Phase IV (KMG-V): Genome sequencing to study the core and pangenomes of soil and plant-associated prokaryotes.</title>
        <authorList>
            <person name="Whitman W."/>
        </authorList>
    </citation>
    <scope>NUCLEOTIDE SEQUENCE [LARGE SCALE GENOMIC DNA]</scope>
    <source>
        <strain evidence="4 5">SLV-132</strain>
    </source>
</reference>
<feature type="compositionally biased region" description="Low complexity" evidence="1">
    <location>
        <begin position="1165"/>
        <end position="1174"/>
    </location>
</feature>
<feature type="domain" description="ATPase PglY 5th" evidence="2">
    <location>
        <begin position="835"/>
        <end position="933"/>
    </location>
</feature>
<organism evidence="4 5">
    <name type="scientific">Cupriavidus plantarum</name>
    <dbReference type="NCBI Taxonomy" id="942865"/>
    <lineage>
        <taxon>Bacteria</taxon>
        <taxon>Pseudomonadati</taxon>
        <taxon>Pseudomonadota</taxon>
        <taxon>Betaproteobacteria</taxon>
        <taxon>Burkholderiales</taxon>
        <taxon>Burkholderiaceae</taxon>
        <taxon>Cupriavidus</taxon>
    </lineage>
</organism>
<dbReference type="Pfam" id="PF26382">
    <property type="entry name" value="BREX_PglY_6th"/>
    <property type="match status" value="1"/>
</dbReference>
<sequence>MTLLKDLIDIPERVHQGDFVLQLSKGVTEPEQTLRDYVVTPQLVDAFSNAMGFIQQAVQSGGSKAAYLHGSFGSGKSHFMAVLNLLLAGNTQARATPELADVVARHGWTEGRKFLLVPYHMIGARDMESAILGQYAEFVRQKHPDAPVPGFYLAEGLFKDARELRERMGDEAFFAQLNEGASDGGDGGWGAFESGWDAMSLDAAMLEAPNGEERSRLVGDLITRFFSAYRTLAGSGESFVSLDDGLSIMSRHAKALGYDAVILFLDELVLWLASHAADVNFVAREGTKLVKLVEATNADRPVPLISFVARQRDLRDLVGENLAGIQQVQFSDVLKHWEARFHRITLEDRNLPAIAEKRVLRPVDEAARQVLQGTFDDLLKMRKDVLDTLLTTTADRDMFRKVYPFSPALVQTLIAVSAALQRERTALKLMLQLLVDRREDLQLGQLIPVGDLYDAIAEGDEPFSEGMRLHFENAKRLYNQRLLPMLERQHNVTWDAIKLGQADPAAARNLRNDARLLKTLLLGALVPEVESLKALTAPRLAALNHGTFRSPIPGREWQDILRKCRDWASEIGEIKVTEDQNPIISIQVTGVDIEPILRAAEANDNPGNRRKRIREALFKELEIEDTGDLFNTYAFSWRGTRREIEMLYENVREMTDDRLRGRSGTWTVVLDFPFDEAHFGPADDLARLAEYRGGDTRTLVWIPSFLSNKALADLGRLVVLDFILQGERFDTYAGHLSFVDRVQAKALARNQLDQLRIKLRSQLEVAYGISTEPSDAVSNPLTADQQFRSLDPTLSPRPPVGADFKSAFEHLLGQLFAHQYPAHPEFDTEIKPAVIRKIWPEVQKAIEAPGQRGLVQDTGLRRLVRAVVNPLKLGQMSETHLLIEPHWQSRFSQCHARDGGGPMTVARLRQWIDTPAPMGLPLELQNLIILAYAASTNRRFTMRNGPYEPSVDSLPDELELREQSLPDPGHWEIALQRASSLFGLTLGQTLNAANVGKLVAEVKQKAAESRDAVMRLVVSVRDRSARYAAGATGARQRSAESAQALLAGLAQAAETEVVATLATADLQTSEAAVGRTLGQAKACADVLDAAGGWQLFDAVRGLSDNRAEAGQIIIRRLAEVLTSDEHVVGLKGRLDELQRDAMQLLAAAAPAPASVAPTPAPAPGGAPTAGEQAPAPAPVAMPPVPGNLVPEVVDEKQQLHLTADAAVAALEELKARVTSERDLELTLSWRLQRKGTRL</sequence>
<feature type="domain" description="ATPase PglY C-terminal" evidence="3">
    <location>
        <begin position="976"/>
        <end position="1150"/>
    </location>
</feature>
<dbReference type="InterPro" id="IPR058747">
    <property type="entry name" value="PglY_C"/>
</dbReference>
<proteinExistence type="predicted"/>
<evidence type="ECO:0000256" key="1">
    <source>
        <dbReference type="SAM" id="MobiDB-lite"/>
    </source>
</evidence>
<dbReference type="InterPro" id="IPR058748">
    <property type="entry name" value="PglY_5th"/>
</dbReference>
<evidence type="ECO:0000313" key="5">
    <source>
        <dbReference type="Proteomes" id="UP000245754"/>
    </source>
</evidence>
<evidence type="ECO:0000259" key="3">
    <source>
        <dbReference type="Pfam" id="PF26382"/>
    </source>
</evidence>
<evidence type="ECO:0000313" key="4">
    <source>
        <dbReference type="EMBL" id="PWK37653.1"/>
    </source>
</evidence>
<accession>A0A316F290</accession>
<name>A0A316F290_9BURK</name>
<comment type="caution">
    <text evidence="4">The sequence shown here is derived from an EMBL/GenBank/DDBJ whole genome shotgun (WGS) entry which is preliminary data.</text>
</comment>
<dbReference type="RefSeq" id="WP_109581345.1">
    <property type="nucleotide sequence ID" value="NZ_QGGT01000001.1"/>
</dbReference>
<dbReference type="AlphaFoldDB" id="A0A316F290"/>
<dbReference type="Proteomes" id="UP000245754">
    <property type="component" value="Unassembled WGS sequence"/>
</dbReference>